<dbReference type="EMBL" id="CAJFDI010000003">
    <property type="protein sequence ID" value="CAD5220439.1"/>
    <property type="molecule type" value="Genomic_DNA"/>
</dbReference>
<gene>
    <name evidence="3" type="ORF">BXYJ_LOCUS6179</name>
</gene>
<keyword evidence="2" id="KW-1133">Transmembrane helix</keyword>
<feature type="coiled-coil region" evidence="1">
    <location>
        <begin position="133"/>
        <end position="426"/>
    </location>
</feature>
<keyword evidence="2" id="KW-0812">Transmembrane</keyword>
<dbReference type="Proteomes" id="UP000659654">
    <property type="component" value="Unassembled WGS sequence"/>
</dbReference>
<dbReference type="EMBL" id="CAJFCV020000003">
    <property type="protein sequence ID" value="CAG9106592.1"/>
    <property type="molecule type" value="Genomic_DNA"/>
</dbReference>
<dbReference type="OrthoDB" id="10489861at2759"/>
<dbReference type="Proteomes" id="UP000095284">
    <property type="component" value="Unplaced"/>
</dbReference>
<reference evidence="6" key="1">
    <citation type="submission" date="2016-11" db="UniProtKB">
        <authorList>
            <consortium name="WormBaseParasite"/>
        </authorList>
    </citation>
    <scope>IDENTIFICATION</scope>
</reference>
<keyword evidence="5" id="KW-1185">Reference proteome</keyword>
<dbReference type="AlphaFoldDB" id="A0A1I7RZC9"/>
<evidence type="ECO:0000256" key="2">
    <source>
        <dbReference type="SAM" id="Phobius"/>
    </source>
</evidence>
<proteinExistence type="predicted"/>
<evidence type="ECO:0000313" key="6">
    <source>
        <dbReference type="WBParaSite" id="BXY_0609900.1"/>
    </source>
</evidence>
<protein>
    <submittedName>
        <fullName evidence="3">(pine wood nematode) hypothetical protein</fullName>
    </submittedName>
</protein>
<organism evidence="4 6">
    <name type="scientific">Bursaphelenchus xylophilus</name>
    <name type="common">Pinewood nematode worm</name>
    <name type="synonym">Aphelenchoides xylophilus</name>
    <dbReference type="NCBI Taxonomy" id="6326"/>
    <lineage>
        <taxon>Eukaryota</taxon>
        <taxon>Metazoa</taxon>
        <taxon>Ecdysozoa</taxon>
        <taxon>Nematoda</taxon>
        <taxon>Chromadorea</taxon>
        <taxon>Rhabditida</taxon>
        <taxon>Tylenchina</taxon>
        <taxon>Tylenchomorpha</taxon>
        <taxon>Aphelenchoidea</taxon>
        <taxon>Aphelenchoididae</taxon>
        <taxon>Bursaphelenchus</taxon>
    </lineage>
</organism>
<dbReference type="SMR" id="A0A1I7RZC9"/>
<keyword evidence="2" id="KW-0472">Membrane</keyword>
<evidence type="ECO:0000313" key="3">
    <source>
        <dbReference type="EMBL" id="CAD5220439.1"/>
    </source>
</evidence>
<evidence type="ECO:0000313" key="5">
    <source>
        <dbReference type="Proteomes" id="UP000659654"/>
    </source>
</evidence>
<accession>A0A1I7RZC9</accession>
<evidence type="ECO:0000313" key="4">
    <source>
        <dbReference type="Proteomes" id="UP000095284"/>
    </source>
</evidence>
<keyword evidence="1" id="KW-0175">Coiled coil</keyword>
<evidence type="ECO:0000256" key="1">
    <source>
        <dbReference type="SAM" id="Coils"/>
    </source>
</evidence>
<dbReference type="WBParaSite" id="BXY_0609900.1">
    <property type="protein sequence ID" value="BXY_0609900.1"/>
    <property type="gene ID" value="BXY_0609900"/>
</dbReference>
<feature type="transmembrane region" description="Helical" evidence="2">
    <location>
        <begin position="474"/>
        <end position="495"/>
    </location>
</feature>
<reference evidence="3" key="2">
    <citation type="submission" date="2020-09" db="EMBL/GenBank/DDBJ databases">
        <authorList>
            <person name="Kikuchi T."/>
        </authorList>
    </citation>
    <scope>NUCLEOTIDE SEQUENCE</scope>
    <source>
        <strain evidence="3">Ka4C1</strain>
    </source>
</reference>
<sequence length="536" mass="62937">MSRNEAFQFLCEWASKTHPGNDEFNPESIVDGKLVAELLYSLCEKVFTMSFVEEVHDCEIDEFGSTAGRLHLIQKQVSYYFTAIYKKDPTQKITLFPRVSDLCNKDESALLNLMFIISFISVSQEDLTSKNFVDLLESKGRTLRRRIRRMEANLDEFLTGETEPEEDVCALKDRNNDLNNQLNVVMNELTKLRNNEILLADDLKRSQNQLNNLIEEKEKSLERRSLDEKFMSDCVHAKEDMIRSLEEKIQELEQLLDERDVQLTDLEAELSSLRDSYERDTKSYEEIREQTERELAKLKNDQEKARTGSPDQAIMTDLRTRNDNLTERNAILEMKVKLLEDQREEIEGIQRLLAQKTKENEQLQERFEQIREQNDTLKEENERLREKTEELERSEVVLTNDLNNTKEKMEKEIQEMRESTERSRLQSQLVETMGSEEDIVVQRTSGPARPSATSPRPTSDPKILQRISNFISSLFVWLFSFLFLISIFAIVRYGWCSYNNEPFTLFGEVRLNGRICRLYPDVCLFTQLMKRPIEEF</sequence>
<name>A0A1I7RZC9_BURXY</name>
<dbReference type="Proteomes" id="UP000582659">
    <property type="component" value="Unassembled WGS sequence"/>
</dbReference>